<organism evidence="2 3">
    <name type="scientific">Shewanella piezotolerans (strain WP3 / JCM 13877)</name>
    <dbReference type="NCBI Taxonomy" id="225849"/>
    <lineage>
        <taxon>Bacteria</taxon>
        <taxon>Pseudomonadati</taxon>
        <taxon>Pseudomonadota</taxon>
        <taxon>Gammaproteobacteria</taxon>
        <taxon>Alteromonadales</taxon>
        <taxon>Shewanellaceae</taxon>
        <taxon>Shewanella</taxon>
    </lineage>
</organism>
<keyword evidence="1" id="KW-0472">Membrane</keyword>
<dbReference type="KEGG" id="swp:swp_4883"/>
<keyword evidence="1" id="KW-0812">Transmembrane</keyword>
<dbReference type="Proteomes" id="UP000000753">
    <property type="component" value="Chromosome"/>
</dbReference>
<feature type="transmembrane region" description="Helical" evidence="1">
    <location>
        <begin position="67"/>
        <end position="87"/>
    </location>
</feature>
<accession>B8CV28</accession>
<keyword evidence="3" id="KW-1185">Reference proteome</keyword>
<sequence>MNYTDWLRSEFPPLRASTSTETLEYITQAKSETRKLTIPLVFLSAVALIYLMNAVLSSYGFAPFESVVYWVAFIIVFNVGSVGTDKLESVIIKRRLRALVRNNKQG</sequence>
<protein>
    <submittedName>
        <fullName evidence="2">Membrane-associated protein, putative</fullName>
    </submittedName>
</protein>
<name>B8CV28_SHEPW</name>
<dbReference type="EMBL" id="CP000472">
    <property type="protein sequence ID" value="ACJ31504.1"/>
    <property type="molecule type" value="Genomic_DNA"/>
</dbReference>
<feature type="transmembrane region" description="Helical" evidence="1">
    <location>
        <begin position="40"/>
        <end position="61"/>
    </location>
</feature>
<proteinExistence type="predicted"/>
<reference evidence="2 3" key="1">
    <citation type="journal article" date="2008" name="PLoS ONE">
        <title>Environmental adaptation: genomic analysis of the piezotolerant and psychrotolerant deep-sea iron reducing bacterium Shewanella piezotolerans WP3.</title>
        <authorList>
            <person name="Wang F."/>
            <person name="Wang J."/>
            <person name="Jian H."/>
            <person name="Zhang B."/>
            <person name="Li S."/>
            <person name="Wang F."/>
            <person name="Zeng X."/>
            <person name="Gao L."/>
            <person name="Bartlett D.H."/>
            <person name="Yu J."/>
            <person name="Hu S."/>
            <person name="Xiao X."/>
        </authorList>
    </citation>
    <scope>NUCLEOTIDE SEQUENCE [LARGE SCALE GENOMIC DNA]</scope>
    <source>
        <strain evidence="3">WP3 / JCM 13877</strain>
    </source>
</reference>
<dbReference type="HOGENOM" id="CLU_2234207_0_0_6"/>
<dbReference type="RefSeq" id="WP_020914834.1">
    <property type="nucleotide sequence ID" value="NC_011566.1"/>
</dbReference>
<keyword evidence="1" id="KW-1133">Transmembrane helix</keyword>
<dbReference type="STRING" id="225849.swp_4883"/>
<gene>
    <name evidence="2" type="ordered locus">swp_4883</name>
</gene>
<evidence type="ECO:0000313" key="2">
    <source>
        <dbReference type="EMBL" id="ACJ31504.1"/>
    </source>
</evidence>
<evidence type="ECO:0000313" key="3">
    <source>
        <dbReference type="Proteomes" id="UP000000753"/>
    </source>
</evidence>
<evidence type="ECO:0000256" key="1">
    <source>
        <dbReference type="SAM" id="Phobius"/>
    </source>
</evidence>
<dbReference type="AlphaFoldDB" id="B8CV28"/>
<dbReference type="OrthoDB" id="7068314at2"/>